<dbReference type="GO" id="GO:0009252">
    <property type="term" value="P:peptidoglycan biosynthetic process"/>
    <property type="evidence" value="ECO:0007669"/>
    <property type="project" value="UniProtKB-KW"/>
</dbReference>
<evidence type="ECO:0000256" key="10">
    <source>
        <dbReference type="RuleBase" id="RU004016"/>
    </source>
</evidence>
<sequence length="400" mass="45330">MLIHQKMNKEVFDMKSKLINILAIGIMILMIISPDSEGAQASSLDREINTILNKQKLESVMITTQSGQILYQHCPDFETDPASLTKMMTIYLTLDAVKANKIKLNDRIKITPTYEKISTMPSLSNIPLHTGQSYTVEQLILQTLLESSNVATLILGDYIAGTSSDFTNQMNTKAKHIGMTHTYFVNPTGASNALLQNFAPSHYNPKGRTHTTAADMSQLVHHLIEVHPEVLKYSSRTTDKQYGQKLRNKNQSLKGQPHALRGTDGLKTGTSDKGYSLALTRKVNHLRLNEIVLNVQPYSSEKAKQNLYHIANQAMIKAYEQYEYRKVISKGKQEINGKLYDVKKDLYDVVPKGEKLKYTVTDDNKVHVDYRRTFIKNTTAPSVTVEKKNIIEAFFYRFNH</sequence>
<dbReference type="PANTHER" id="PTHR35333:SF4">
    <property type="entry name" value="SLR0121 PROTEIN"/>
    <property type="match status" value="1"/>
</dbReference>
<keyword evidence="5" id="KW-0133">Cell shape</keyword>
<dbReference type="GO" id="GO:0071555">
    <property type="term" value="P:cell wall organization"/>
    <property type="evidence" value="ECO:0007669"/>
    <property type="project" value="UniProtKB-KW"/>
</dbReference>
<feature type="domain" description="Peptidase S11 D-alanyl-D-alanine carboxypeptidase A N-terminal" evidence="12">
    <location>
        <begin position="59"/>
        <end position="295"/>
    </location>
</feature>
<dbReference type="Proteomes" id="UP000256562">
    <property type="component" value="Unassembled WGS sequence"/>
</dbReference>
<dbReference type="PRINTS" id="PR00725">
    <property type="entry name" value="DADACBPTASE1"/>
</dbReference>
<evidence type="ECO:0000256" key="5">
    <source>
        <dbReference type="ARBA" id="ARBA00022960"/>
    </source>
</evidence>
<evidence type="ECO:0000259" key="13">
    <source>
        <dbReference type="Pfam" id="PF09211"/>
    </source>
</evidence>
<evidence type="ECO:0000259" key="12">
    <source>
        <dbReference type="Pfam" id="PF00768"/>
    </source>
</evidence>
<evidence type="ECO:0000313" key="15">
    <source>
        <dbReference type="Proteomes" id="UP000256562"/>
    </source>
</evidence>
<dbReference type="GO" id="GO:0006508">
    <property type="term" value="P:proteolysis"/>
    <property type="evidence" value="ECO:0007669"/>
    <property type="project" value="InterPro"/>
</dbReference>
<evidence type="ECO:0000256" key="11">
    <source>
        <dbReference type="SAM" id="MobiDB-lite"/>
    </source>
</evidence>
<dbReference type="Gene3D" id="2.30.140.20">
    <property type="entry name" value="Penicillin-binding protein 4, C-terminal domain"/>
    <property type="match status" value="1"/>
</dbReference>
<dbReference type="InterPro" id="IPR001967">
    <property type="entry name" value="Peptidase_S11_N"/>
</dbReference>
<evidence type="ECO:0000256" key="3">
    <source>
        <dbReference type="ARBA" id="ARBA00022729"/>
    </source>
</evidence>
<keyword evidence="4" id="KW-0378">Hydrolase</keyword>
<evidence type="ECO:0000256" key="2">
    <source>
        <dbReference type="ARBA" id="ARBA00007164"/>
    </source>
</evidence>
<comment type="similarity">
    <text evidence="2 10">Belongs to the peptidase S11 family.</text>
</comment>
<dbReference type="Gene3D" id="3.40.710.10">
    <property type="entry name" value="DD-peptidase/beta-lactamase superfamily"/>
    <property type="match status" value="1"/>
</dbReference>
<dbReference type="AlphaFoldDB" id="A0A3E0IM85"/>
<organism evidence="14 15">
    <name type="scientific">Staphylococcus felis</name>
    <dbReference type="NCBI Taxonomy" id="46127"/>
    <lineage>
        <taxon>Bacteria</taxon>
        <taxon>Bacillati</taxon>
        <taxon>Bacillota</taxon>
        <taxon>Bacilli</taxon>
        <taxon>Bacillales</taxon>
        <taxon>Staphylococcaceae</taxon>
        <taxon>Staphylococcus</taxon>
    </lineage>
</organism>
<evidence type="ECO:0000256" key="4">
    <source>
        <dbReference type="ARBA" id="ARBA00022801"/>
    </source>
</evidence>
<feature type="active site" description="Proton acceptor" evidence="8">
    <location>
        <position position="86"/>
    </location>
</feature>
<dbReference type="Pfam" id="PF09211">
    <property type="entry name" value="DUF1958"/>
    <property type="match status" value="1"/>
</dbReference>
<name>A0A3E0IM85_9STAP</name>
<dbReference type="InterPro" id="IPR018044">
    <property type="entry name" value="Peptidase_S11"/>
</dbReference>
<dbReference type="InterPro" id="IPR000871">
    <property type="entry name" value="Beta-lactam_class-A"/>
</dbReference>
<dbReference type="InterPro" id="IPR012338">
    <property type="entry name" value="Beta-lactam/transpept-like"/>
</dbReference>
<feature type="region of interest" description="Disordered" evidence="11">
    <location>
        <begin position="247"/>
        <end position="267"/>
    </location>
</feature>
<dbReference type="PANTHER" id="PTHR35333">
    <property type="entry name" value="BETA-LACTAMASE"/>
    <property type="match status" value="1"/>
</dbReference>
<protein>
    <submittedName>
        <fullName evidence="14">Penicillin-binding protein</fullName>
    </submittedName>
</protein>
<dbReference type="GO" id="GO:0008360">
    <property type="term" value="P:regulation of cell shape"/>
    <property type="evidence" value="ECO:0007669"/>
    <property type="project" value="UniProtKB-KW"/>
</dbReference>
<dbReference type="OrthoDB" id="9791132at2"/>
<reference evidence="14 15" key="1">
    <citation type="journal article" date="2018" name="Vet. Microbiol.">
        <title>Characterisation of Staphylococcus felis isolated from cats using whole genome sequencing.</title>
        <authorList>
            <person name="Worthing K."/>
            <person name="Pang S."/>
            <person name="Trott D.J."/>
            <person name="Abraham S."/>
            <person name="Coombs G.W."/>
            <person name="Jordan D."/>
            <person name="McIntyre L."/>
            <person name="Davies M.R."/>
            <person name="Norris J."/>
        </authorList>
    </citation>
    <scope>NUCLEOTIDE SEQUENCE [LARGE SCALE GENOMIC DNA]</scope>
    <source>
        <strain evidence="14 15">F9</strain>
    </source>
</reference>
<evidence type="ECO:0000256" key="7">
    <source>
        <dbReference type="ARBA" id="ARBA00023316"/>
    </source>
</evidence>
<dbReference type="GO" id="GO:0030655">
    <property type="term" value="P:beta-lactam antibiotic catabolic process"/>
    <property type="evidence" value="ECO:0007669"/>
    <property type="project" value="InterPro"/>
</dbReference>
<comment type="function">
    <text evidence="1">Removes C-terminal D-alanyl residues from sugar-peptide cell wall precursors.</text>
</comment>
<dbReference type="InterPro" id="IPR015294">
    <property type="entry name" value="Pen-bd_prot4_C_dom"/>
</dbReference>
<dbReference type="GO" id="GO:0046677">
    <property type="term" value="P:response to antibiotic"/>
    <property type="evidence" value="ECO:0007669"/>
    <property type="project" value="InterPro"/>
</dbReference>
<evidence type="ECO:0000256" key="9">
    <source>
        <dbReference type="PIRSR" id="PIRSR618044-2"/>
    </source>
</evidence>
<feature type="active site" evidence="8">
    <location>
        <position position="147"/>
    </location>
</feature>
<evidence type="ECO:0000256" key="6">
    <source>
        <dbReference type="ARBA" id="ARBA00022984"/>
    </source>
</evidence>
<feature type="domain" description="Penicillin-binding protein 4 C-terminal" evidence="13">
    <location>
        <begin position="324"/>
        <end position="385"/>
    </location>
</feature>
<gene>
    <name evidence="14" type="ORF">DOS83_11080</name>
</gene>
<evidence type="ECO:0000256" key="1">
    <source>
        <dbReference type="ARBA" id="ARBA00003217"/>
    </source>
</evidence>
<dbReference type="SUPFAM" id="SSF69189">
    <property type="entry name" value="Penicillin-binding protein associated domain"/>
    <property type="match status" value="1"/>
</dbReference>
<feature type="binding site" evidence="9">
    <location>
        <position position="267"/>
    </location>
    <ligand>
        <name>substrate</name>
    </ligand>
</feature>
<keyword evidence="7" id="KW-0961">Cell wall biogenesis/degradation</keyword>
<dbReference type="Pfam" id="PF00768">
    <property type="entry name" value="Peptidase_S11"/>
    <property type="match status" value="1"/>
</dbReference>
<evidence type="ECO:0000256" key="8">
    <source>
        <dbReference type="PIRSR" id="PIRSR618044-1"/>
    </source>
</evidence>
<keyword evidence="3" id="KW-0732">Signal</keyword>
<dbReference type="SUPFAM" id="SSF56601">
    <property type="entry name" value="beta-lactamase/transpeptidase-like"/>
    <property type="match status" value="1"/>
</dbReference>
<dbReference type="GO" id="GO:0008800">
    <property type="term" value="F:beta-lactamase activity"/>
    <property type="evidence" value="ECO:0007669"/>
    <property type="project" value="InterPro"/>
</dbReference>
<feature type="active site" description="Acyl-ester intermediate" evidence="8">
    <location>
        <position position="83"/>
    </location>
</feature>
<dbReference type="InterPro" id="IPR015956">
    <property type="entry name" value="Peniciliin-bd_prot_C_sf"/>
</dbReference>
<comment type="caution">
    <text evidence="14">The sequence shown here is derived from an EMBL/GenBank/DDBJ whole genome shotgun (WGS) entry which is preliminary data.</text>
</comment>
<keyword evidence="6" id="KW-0573">Peptidoglycan synthesis</keyword>
<dbReference type="InterPro" id="IPR037091">
    <property type="entry name" value="Pen-bd_prot4_C_dom_sf"/>
</dbReference>
<dbReference type="EMBL" id="QKXQ01000523">
    <property type="protein sequence ID" value="REH91736.1"/>
    <property type="molecule type" value="Genomic_DNA"/>
</dbReference>
<dbReference type="GO" id="GO:0009002">
    <property type="term" value="F:serine-type D-Ala-D-Ala carboxypeptidase activity"/>
    <property type="evidence" value="ECO:0007669"/>
    <property type="project" value="InterPro"/>
</dbReference>
<evidence type="ECO:0000313" key="14">
    <source>
        <dbReference type="EMBL" id="REH91736.1"/>
    </source>
</evidence>
<proteinExistence type="inferred from homology"/>
<accession>A0A3E0IM85</accession>